<dbReference type="InParanoid" id="H0EGQ8"/>
<evidence type="ECO:0000313" key="1">
    <source>
        <dbReference type="EMBL" id="EHL02332.1"/>
    </source>
</evidence>
<dbReference type="HOGENOM" id="CLU_1069799_0_0_1"/>
<comment type="caution">
    <text evidence="1">The sequence shown here is derived from an EMBL/GenBank/DDBJ whole genome shotgun (WGS) entry which is preliminary data.</text>
</comment>
<name>H0EGQ8_GLAL7</name>
<evidence type="ECO:0000313" key="2">
    <source>
        <dbReference type="Proteomes" id="UP000005446"/>
    </source>
</evidence>
<dbReference type="PANTHER" id="PTHR40619">
    <property type="entry name" value="FUNGAL STAND N-TERMINAL GOODBYE DOMAIN-CONTAINING PROTEIN"/>
    <property type="match status" value="1"/>
</dbReference>
<organism evidence="1 2">
    <name type="scientific">Glarea lozoyensis (strain ATCC 74030 / MF5533)</name>
    <dbReference type="NCBI Taxonomy" id="1104152"/>
    <lineage>
        <taxon>Eukaryota</taxon>
        <taxon>Fungi</taxon>
        <taxon>Dikarya</taxon>
        <taxon>Ascomycota</taxon>
        <taxon>Pezizomycotina</taxon>
        <taxon>Leotiomycetes</taxon>
        <taxon>Helotiales</taxon>
        <taxon>Helotiaceae</taxon>
        <taxon>Glarea</taxon>
    </lineage>
</organism>
<keyword evidence="2" id="KW-1185">Reference proteome</keyword>
<gene>
    <name evidence="1" type="ORF">M7I_1677</name>
</gene>
<dbReference type="EMBL" id="AGUE01000028">
    <property type="protein sequence ID" value="EHL02332.1"/>
    <property type="molecule type" value="Genomic_DNA"/>
</dbReference>
<dbReference type="PANTHER" id="PTHR40619:SF3">
    <property type="entry name" value="FUNGAL STAND N-TERMINAL GOODBYE DOMAIN-CONTAINING PROTEIN"/>
    <property type="match status" value="1"/>
</dbReference>
<proteinExistence type="predicted"/>
<dbReference type="OrthoDB" id="5419927at2759"/>
<dbReference type="AlphaFoldDB" id="H0EGQ8"/>
<reference evidence="1 2" key="1">
    <citation type="journal article" date="2012" name="Eukaryot. Cell">
        <title>Genome sequence of the fungus Glarea lozoyensis: the first genome sequence of a species from the Helotiaceae family.</title>
        <authorList>
            <person name="Youssar L."/>
            <person name="Gruening B.A."/>
            <person name="Erxleben A."/>
            <person name="Guenther S."/>
            <person name="Huettel W."/>
        </authorList>
    </citation>
    <scope>NUCLEOTIDE SEQUENCE [LARGE SCALE GENOMIC DNA]</scope>
    <source>
        <strain evidence="2">ATCC 74030 / MF5533</strain>
    </source>
</reference>
<dbReference type="Proteomes" id="UP000005446">
    <property type="component" value="Unassembled WGS sequence"/>
</dbReference>
<sequence>MDGNCQKQFDAGFVHNLSDIQDLLDSALSNYDAKTSKTFMGPIRKAFRKLGGKNELAKGYLALAPQESHYLSIVCGGIKLILSAAARMAELQESVRKTMEDVPEIVKYFQRILALNVLPRAQNFKKRSNILDTYLPDLLGLSVTLKGADQDRAVWVMKSDVFMGWLSSPLSMPLLVNGKSRAPRNNRSPLTFVAAKLVESLERLRMSNQRTWTSGMKLIGLSFFCGEHEDETESENNNPLGLIQNAVISFTKRDGGVLHY</sequence>
<accession>H0EGQ8</accession>
<protein>
    <submittedName>
        <fullName evidence="1">Uncharacterized protein</fullName>
    </submittedName>
</protein>